<keyword evidence="3" id="KW-1185">Reference proteome</keyword>
<name>A0ABV3SYF1_9ACTN</name>
<feature type="transmembrane region" description="Helical" evidence="1">
    <location>
        <begin position="118"/>
        <end position="139"/>
    </location>
</feature>
<protein>
    <recommendedName>
        <fullName evidence="4">DUF420 domain-containing protein</fullName>
    </recommendedName>
</protein>
<feature type="transmembrane region" description="Helical" evidence="1">
    <location>
        <begin position="38"/>
        <end position="62"/>
    </location>
</feature>
<sequence>MAIKELLVYVLTALAALVVLLTRLRLGRGASGRVATGGLMLAVHTIAGVVGLVIWVIFLVAPTRSANGGEWADLLGILGLLCLWLVVVAGMFILVRWLPSRGRHSGHAAADRWSRGPWLSIVAHVGMLVGVGYLTWAYAVSVV</sequence>
<evidence type="ECO:0008006" key="4">
    <source>
        <dbReference type="Google" id="ProtNLM"/>
    </source>
</evidence>
<gene>
    <name evidence="2" type="ORF">AB3X52_08095</name>
</gene>
<accession>A0ABV3SYF1</accession>
<dbReference type="Proteomes" id="UP001556631">
    <property type="component" value="Unassembled WGS sequence"/>
</dbReference>
<comment type="caution">
    <text evidence="2">The sequence shown here is derived from an EMBL/GenBank/DDBJ whole genome shotgun (WGS) entry which is preliminary data.</text>
</comment>
<feature type="transmembrane region" description="Helical" evidence="1">
    <location>
        <begin position="6"/>
        <end position="26"/>
    </location>
</feature>
<dbReference type="RefSeq" id="WP_367993093.1">
    <property type="nucleotide sequence ID" value="NZ_JBFPJR010000011.1"/>
</dbReference>
<evidence type="ECO:0000313" key="3">
    <source>
        <dbReference type="Proteomes" id="UP001556631"/>
    </source>
</evidence>
<proteinExistence type="predicted"/>
<feature type="transmembrane region" description="Helical" evidence="1">
    <location>
        <begin position="74"/>
        <end position="98"/>
    </location>
</feature>
<keyword evidence="1" id="KW-1133">Transmembrane helix</keyword>
<keyword evidence="1" id="KW-0472">Membrane</keyword>
<keyword evidence="1" id="KW-0812">Transmembrane</keyword>
<dbReference type="EMBL" id="JBFPJR010000011">
    <property type="protein sequence ID" value="MEX0427575.1"/>
    <property type="molecule type" value="Genomic_DNA"/>
</dbReference>
<evidence type="ECO:0000313" key="2">
    <source>
        <dbReference type="EMBL" id="MEX0427575.1"/>
    </source>
</evidence>
<reference evidence="2 3" key="1">
    <citation type="submission" date="2024-07" db="EMBL/GenBank/DDBJ databases">
        <authorList>
            <person name="Lee S."/>
            <person name="Kang M."/>
        </authorList>
    </citation>
    <scope>NUCLEOTIDE SEQUENCE [LARGE SCALE GENOMIC DNA]</scope>
    <source>
        <strain evidence="2 3">DS6</strain>
    </source>
</reference>
<evidence type="ECO:0000256" key="1">
    <source>
        <dbReference type="SAM" id="Phobius"/>
    </source>
</evidence>
<organism evidence="2 3">
    <name type="scientific">Nocardioides eburneus</name>
    <dbReference type="NCBI Taxonomy" id="3231482"/>
    <lineage>
        <taxon>Bacteria</taxon>
        <taxon>Bacillati</taxon>
        <taxon>Actinomycetota</taxon>
        <taxon>Actinomycetes</taxon>
        <taxon>Propionibacteriales</taxon>
        <taxon>Nocardioidaceae</taxon>
        <taxon>Nocardioides</taxon>
    </lineage>
</organism>